<sequence length="81" mass="8862">MMGGYGMSGGFGGGFGGFFMIFFWVLIIIGIVVLVKWMGNSSGATGQIGSDSKALDILKERYARGEIDEQEFQKRKRDLTS</sequence>
<proteinExistence type="predicted"/>
<accession>A0A4R3YDW8</accession>
<evidence type="ECO:0000256" key="1">
    <source>
        <dbReference type="SAM" id="Phobius"/>
    </source>
</evidence>
<evidence type="ECO:0000259" key="2">
    <source>
        <dbReference type="Pfam" id="PF09851"/>
    </source>
</evidence>
<keyword evidence="1" id="KW-0812">Transmembrane</keyword>
<evidence type="ECO:0000313" key="4">
    <source>
        <dbReference type="Proteomes" id="UP000295367"/>
    </source>
</evidence>
<name>A0A4R3YDW8_9PROT</name>
<feature type="domain" description="SHOCT" evidence="2">
    <location>
        <begin position="54"/>
        <end position="79"/>
    </location>
</feature>
<dbReference type="InterPro" id="IPR018649">
    <property type="entry name" value="SHOCT"/>
</dbReference>
<dbReference type="OrthoDB" id="1123500at2"/>
<evidence type="ECO:0000313" key="3">
    <source>
        <dbReference type="EMBL" id="TCV90256.1"/>
    </source>
</evidence>
<comment type="caution">
    <text evidence="3">The sequence shown here is derived from an EMBL/GenBank/DDBJ whole genome shotgun (WGS) entry which is preliminary data.</text>
</comment>
<protein>
    <submittedName>
        <fullName evidence="3">Putative membrane protein</fullName>
    </submittedName>
</protein>
<dbReference type="AlphaFoldDB" id="A0A4R3YDW8"/>
<dbReference type="Pfam" id="PF09851">
    <property type="entry name" value="SHOCT"/>
    <property type="match status" value="1"/>
</dbReference>
<dbReference type="Proteomes" id="UP000295367">
    <property type="component" value="Unassembled WGS sequence"/>
</dbReference>
<feature type="transmembrane region" description="Helical" evidence="1">
    <location>
        <begin position="12"/>
        <end position="35"/>
    </location>
</feature>
<gene>
    <name evidence="3" type="ORF">EDC63_101226</name>
</gene>
<reference evidence="3 4" key="1">
    <citation type="submission" date="2019-03" db="EMBL/GenBank/DDBJ databases">
        <title>Genomic Encyclopedia of Type Strains, Phase IV (KMG-IV): sequencing the most valuable type-strain genomes for metagenomic binning, comparative biology and taxonomic classification.</title>
        <authorList>
            <person name="Goeker M."/>
        </authorList>
    </citation>
    <scope>NUCLEOTIDE SEQUENCE [LARGE SCALE GENOMIC DNA]</scope>
    <source>
        <strain evidence="3 4">DSM 100309</strain>
    </source>
</reference>
<dbReference type="EMBL" id="SMCO01000001">
    <property type="protein sequence ID" value="TCV90256.1"/>
    <property type="molecule type" value="Genomic_DNA"/>
</dbReference>
<keyword evidence="1" id="KW-0472">Membrane</keyword>
<keyword evidence="1" id="KW-1133">Transmembrane helix</keyword>
<organism evidence="3 4">
    <name type="scientific">Sulfurirhabdus autotrophica</name>
    <dbReference type="NCBI Taxonomy" id="1706046"/>
    <lineage>
        <taxon>Bacteria</taxon>
        <taxon>Pseudomonadati</taxon>
        <taxon>Pseudomonadota</taxon>
        <taxon>Betaproteobacteria</taxon>
        <taxon>Nitrosomonadales</taxon>
        <taxon>Sulfuricellaceae</taxon>
        <taxon>Sulfurirhabdus</taxon>
    </lineage>
</organism>
<keyword evidence="4" id="KW-1185">Reference proteome</keyword>
<dbReference type="RefSeq" id="WP_124947778.1">
    <property type="nucleotide sequence ID" value="NZ_BHVT01000073.1"/>
</dbReference>